<comment type="caution">
    <text evidence="3">The sequence shown here is derived from an EMBL/GenBank/DDBJ whole genome shotgun (WGS) entry which is preliminary data.</text>
</comment>
<protein>
    <recommendedName>
        <fullName evidence="2">SGNH hydrolase-type esterase domain-containing protein</fullName>
    </recommendedName>
</protein>
<feature type="domain" description="SGNH hydrolase-type esterase" evidence="2">
    <location>
        <begin position="43"/>
        <end position="219"/>
    </location>
</feature>
<keyword evidence="4" id="KW-1185">Reference proteome</keyword>
<accession>K9E2Z1</accession>
<evidence type="ECO:0000313" key="3">
    <source>
        <dbReference type="EMBL" id="EKU91384.1"/>
    </source>
</evidence>
<name>K9E2Z1_9BACE</name>
<feature type="chain" id="PRO_5003926728" description="SGNH hydrolase-type esterase domain-containing protein" evidence="1">
    <location>
        <begin position="25"/>
        <end position="231"/>
    </location>
</feature>
<dbReference type="AlphaFoldDB" id="K9E2Z1"/>
<dbReference type="GO" id="GO:0016788">
    <property type="term" value="F:hydrolase activity, acting on ester bonds"/>
    <property type="evidence" value="ECO:0007669"/>
    <property type="project" value="UniProtKB-ARBA"/>
</dbReference>
<gene>
    <name evidence="3" type="ORF">HMPREF9447_01574</name>
</gene>
<keyword evidence="1" id="KW-0732">Signal</keyword>
<dbReference type="CDD" id="cd00229">
    <property type="entry name" value="SGNH_hydrolase"/>
    <property type="match status" value="1"/>
</dbReference>
<dbReference type="Gene3D" id="3.40.50.1110">
    <property type="entry name" value="SGNH hydrolase"/>
    <property type="match status" value="1"/>
</dbReference>
<dbReference type="SUPFAM" id="SSF52266">
    <property type="entry name" value="SGNH hydrolase"/>
    <property type="match status" value="1"/>
</dbReference>
<organism evidence="3 4">
    <name type="scientific">Bacteroides oleiciplenus YIT 12058</name>
    <dbReference type="NCBI Taxonomy" id="742727"/>
    <lineage>
        <taxon>Bacteria</taxon>
        <taxon>Pseudomonadati</taxon>
        <taxon>Bacteroidota</taxon>
        <taxon>Bacteroidia</taxon>
        <taxon>Bacteroidales</taxon>
        <taxon>Bacteroidaceae</taxon>
        <taxon>Bacteroides</taxon>
    </lineage>
</organism>
<proteinExistence type="predicted"/>
<dbReference type="InterPro" id="IPR036514">
    <property type="entry name" value="SGNH_hydro_sf"/>
</dbReference>
<dbReference type="Pfam" id="PF13472">
    <property type="entry name" value="Lipase_GDSL_2"/>
    <property type="match status" value="1"/>
</dbReference>
<dbReference type="PATRIC" id="fig|742727.4.peg.1596"/>
<dbReference type="EMBL" id="ADLF01000008">
    <property type="protein sequence ID" value="EKU91384.1"/>
    <property type="molecule type" value="Genomic_DNA"/>
</dbReference>
<feature type="signal peptide" evidence="1">
    <location>
        <begin position="1"/>
        <end position="24"/>
    </location>
</feature>
<evidence type="ECO:0000256" key="1">
    <source>
        <dbReference type="SAM" id="SignalP"/>
    </source>
</evidence>
<evidence type="ECO:0000259" key="2">
    <source>
        <dbReference type="Pfam" id="PF13472"/>
    </source>
</evidence>
<dbReference type="RefSeq" id="WP_009129139.1">
    <property type="nucleotide sequence ID" value="NZ_JH992940.1"/>
</dbReference>
<dbReference type="Proteomes" id="UP000009872">
    <property type="component" value="Unassembled WGS sequence"/>
</dbReference>
<reference evidence="3 4" key="1">
    <citation type="submission" date="2012-09" db="EMBL/GenBank/DDBJ databases">
        <title>The Genome Sequence of Bacteroides oleiciplenus YIT 12058.</title>
        <authorList>
            <consortium name="The Broad Institute Genome Sequencing Platform"/>
            <person name="Earl A."/>
            <person name="Ward D."/>
            <person name="Feldgarden M."/>
            <person name="Gevers D."/>
            <person name="Morotomi M."/>
            <person name="Walker B."/>
            <person name="Young S.K."/>
            <person name="Zeng Q."/>
            <person name="Gargeya S."/>
            <person name="Fitzgerald M."/>
            <person name="Haas B."/>
            <person name="Abouelleil A."/>
            <person name="Alvarado L."/>
            <person name="Arachchi H.M."/>
            <person name="Berlin A.M."/>
            <person name="Chapman S.B."/>
            <person name="Goldberg J."/>
            <person name="Griggs A."/>
            <person name="Gujja S."/>
            <person name="Hansen M."/>
            <person name="Howarth C."/>
            <person name="Imamovic A."/>
            <person name="Larimer J."/>
            <person name="McCowen C."/>
            <person name="Montmayeur A."/>
            <person name="Murphy C."/>
            <person name="Neiman D."/>
            <person name="Pearson M."/>
            <person name="Priest M."/>
            <person name="Roberts A."/>
            <person name="Saif S."/>
            <person name="Shea T."/>
            <person name="Sisk P."/>
            <person name="Sykes S."/>
            <person name="Wortman J."/>
            <person name="Nusbaum C."/>
            <person name="Birren B."/>
        </authorList>
    </citation>
    <scope>NUCLEOTIDE SEQUENCE [LARGE SCALE GENOMIC DNA]</scope>
    <source>
        <strain evidence="3 4">YIT 12058</strain>
    </source>
</reference>
<dbReference type="STRING" id="742727.HMPREF9447_01574"/>
<dbReference type="eggNOG" id="COG2755">
    <property type="taxonomic scope" value="Bacteria"/>
</dbReference>
<dbReference type="HOGENOM" id="CLU_085702_0_0_10"/>
<sequence>MRMKSILKKLLFTGCCLSAIVSHAQPATTDSSSDELKGKRIGVIGDSYVRNHKEPVENTWHYAFARKHGMEYFNYGRNGSSIAYSSPRWGEAMYLRYKEMPDSLDYVIVIGGHNDSFKLDSIGGIGNFKDRLGILCEGLVEKYPTAKIFFFTRWNCRDFKGSNSEKIVDAMIEVCGNYSIPIFDCARKGSIYADNDTFRKIYFQGNKDTAHLNKKGHERFLKVAESFILQY</sequence>
<evidence type="ECO:0000313" key="4">
    <source>
        <dbReference type="Proteomes" id="UP000009872"/>
    </source>
</evidence>
<dbReference type="InterPro" id="IPR013830">
    <property type="entry name" value="SGNH_hydro"/>
</dbReference>